<dbReference type="PANTHER" id="PTHR43204">
    <property type="entry name" value="ABC TRANSPORTER I FAMILY MEMBER 6, CHLOROPLASTIC"/>
    <property type="match status" value="1"/>
</dbReference>
<dbReference type="NCBIfam" id="TIGR01978">
    <property type="entry name" value="sufC"/>
    <property type="match status" value="1"/>
</dbReference>
<dbReference type="PANTHER" id="PTHR43204:SF1">
    <property type="entry name" value="ABC TRANSPORTER I FAMILY MEMBER 6, CHLOROPLASTIC"/>
    <property type="match status" value="1"/>
</dbReference>
<evidence type="ECO:0000256" key="3">
    <source>
        <dbReference type="ARBA" id="ARBA00022840"/>
    </source>
</evidence>
<evidence type="ECO:0000256" key="1">
    <source>
        <dbReference type="ARBA" id="ARBA00006216"/>
    </source>
</evidence>
<comment type="caution">
    <text evidence="5">The sequence shown here is derived from an EMBL/GenBank/DDBJ whole genome shotgun (WGS) entry which is preliminary data.</text>
</comment>
<reference evidence="5 6" key="1">
    <citation type="journal article" date="2016" name="Nat. Commun.">
        <title>Thousands of microbial genomes shed light on interconnected biogeochemical processes in an aquifer system.</title>
        <authorList>
            <person name="Anantharaman K."/>
            <person name="Brown C.T."/>
            <person name="Hug L.A."/>
            <person name="Sharon I."/>
            <person name="Castelle C.J."/>
            <person name="Probst A.J."/>
            <person name="Thomas B.C."/>
            <person name="Singh A."/>
            <person name="Wilkins M.J."/>
            <person name="Karaoz U."/>
            <person name="Brodie E.L."/>
            <person name="Williams K.H."/>
            <person name="Hubbard S.S."/>
            <person name="Banfield J.F."/>
        </authorList>
    </citation>
    <scope>NUCLEOTIDE SEQUENCE [LARGE SCALE GENOMIC DNA]</scope>
</reference>
<keyword evidence="2" id="KW-0547">Nucleotide-binding</keyword>
<dbReference type="EMBL" id="MFZG01000009">
    <property type="protein sequence ID" value="OGK17294.1"/>
    <property type="molecule type" value="Genomic_DNA"/>
</dbReference>
<dbReference type="InterPro" id="IPR003593">
    <property type="entry name" value="AAA+_ATPase"/>
</dbReference>
<protein>
    <submittedName>
        <fullName evidence="5">Fe-S cluster assembly ATPase SufC</fullName>
    </submittedName>
</protein>
<dbReference type="InterPro" id="IPR010230">
    <property type="entry name" value="FeS-cluster_ATPase_SufC"/>
</dbReference>
<proteinExistence type="inferred from homology"/>
<dbReference type="GO" id="GO:0016887">
    <property type="term" value="F:ATP hydrolysis activity"/>
    <property type="evidence" value="ECO:0007669"/>
    <property type="project" value="InterPro"/>
</dbReference>
<evidence type="ECO:0000313" key="6">
    <source>
        <dbReference type="Proteomes" id="UP000177208"/>
    </source>
</evidence>
<name>A0A1F7GEJ3_9BACT</name>
<dbReference type="AlphaFoldDB" id="A0A1F7GEJ3"/>
<dbReference type="Pfam" id="PF00005">
    <property type="entry name" value="ABC_tran"/>
    <property type="match status" value="1"/>
</dbReference>
<evidence type="ECO:0000259" key="4">
    <source>
        <dbReference type="PROSITE" id="PS50893"/>
    </source>
</evidence>
<dbReference type="Proteomes" id="UP000177208">
    <property type="component" value="Unassembled WGS sequence"/>
</dbReference>
<dbReference type="SUPFAM" id="SSF52540">
    <property type="entry name" value="P-loop containing nucleoside triphosphate hydrolases"/>
    <property type="match status" value="1"/>
</dbReference>
<dbReference type="InterPro" id="IPR003439">
    <property type="entry name" value="ABC_transporter-like_ATP-bd"/>
</dbReference>
<evidence type="ECO:0000256" key="2">
    <source>
        <dbReference type="ARBA" id="ARBA00022741"/>
    </source>
</evidence>
<evidence type="ECO:0000313" key="5">
    <source>
        <dbReference type="EMBL" id="OGK17294.1"/>
    </source>
</evidence>
<dbReference type="Gene3D" id="3.40.50.300">
    <property type="entry name" value="P-loop containing nucleotide triphosphate hydrolases"/>
    <property type="match status" value="1"/>
</dbReference>
<organism evidence="5 6">
    <name type="scientific">Candidatus Roizmanbacteria bacterium RIFCSPHIGHO2_01_FULL_39_12c</name>
    <dbReference type="NCBI Taxonomy" id="1802031"/>
    <lineage>
        <taxon>Bacteria</taxon>
        <taxon>Candidatus Roizmaniibacteriota</taxon>
    </lineage>
</organism>
<dbReference type="CDD" id="cd03217">
    <property type="entry name" value="ABC_FeS_Assembly"/>
    <property type="match status" value="1"/>
</dbReference>
<keyword evidence="3" id="KW-0067">ATP-binding</keyword>
<dbReference type="InterPro" id="IPR027417">
    <property type="entry name" value="P-loop_NTPase"/>
</dbReference>
<dbReference type="GO" id="GO:0005524">
    <property type="term" value="F:ATP binding"/>
    <property type="evidence" value="ECO:0007669"/>
    <property type="project" value="UniProtKB-KW"/>
</dbReference>
<sequence>MLSVKNLTVKVGSKTILKDFNFKFKKGKVYALMGPNGSGKSTLAFVLAGHPTYKIDGGSLKFEARDIGGLSPDKRAKLGIFLSFQSPLALSGVNVFQLLRLALTKQKDPLALKKRIDKTAKKLGIKEELLNRSLNEGSSGGEKKKLEMLQAAILNPKLLIFDEIDTGVDIDALKKISQFLDETKSGKTYLIITHYNRILHYIKPDKVLVIMDGRLVKSGGAKLAEEIEKYGYEKINPKT</sequence>
<accession>A0A1F7GEJ3</accession>
<gene>
    <name evidence="5" type="ORF">A2774_03765</name>
</gene>
<dbReference type="PROSITE" id="PS50893">
    <property type="entry name" value="ABC_TRANSPORTER_2"/>
    <property type="match status" value="1"/>
</dbReference>
<comment type="similarity">
    <text evidence="1">Belongs to the ABC transporter superfamily. Ycf16 family.</text>
</comment>
<feature type="domain" description="ABC transporter" evidence="4">
    <location>
        <begin position="2"/>
        <end position="237"/>
    </location>
</feature>
<dbReference type="SMART" id="SM00382">
    <property type="entry name" value="AAA"/>
    <property type="match status" value="1"/>
</dbReference>